<comment type="caution">
    <text evidence="6">The sequence shown here is derived from an EMBL/GenBank/DDBJ whole genome shotgun (WGS) entry which is preliminary data.</text>
</comment>
<sequence>MQIIPVIDLLNGTVVHAKKGERHNYHPIASALTPSSQPLDIVAALLALYPFEQLYIADLNAIQKLSNTQDCTQTNNFSVITSIAQHYPNLTLWLDAGISNTNELDLWSQLPAKLILGSENFSSIEQYLDIYHASSSKTILSLDFMPTGYQGPKALLESTRYWPEEIIVMSLAHVGANQGANQALLSDLKAMAGDFNLYAAGGVRDIADLNTLKALGVNGALMATALHAKQLTHQQLVSLK</sequence>
<dbReference type="Pfam" id="PF00977">
    <property type="entry name" value="His_biosynth"/>
    <property type="match status" value="1"/>
</dbReference>
<evidence type="ECO:0000256" key="2">
    <source>
        <dbReference type="ARBA" id="ARBA00022605"/>
    </source>
</evidence>
<dbReference type="PANTHER" id="PTHR43090:SF2">
    <property type="entry name" value="1-(5-PHOSPHORIBOSYL)-5-[(5-PHOSPHORIBOSYLAMINO)METHYLIDENEAMINO] IMIDAZOLE-4-CARBOXAMIDE ISOMERASE"/>
    <property type="match status" value="1"/>
</dbReference>
<dbReference type="CDD" id="cd04723">
    <property type="entry name" value="HisA_HisF"/>
    <property type="match status" value="1"/>
</dbReference>
<dbReference type="GO" id="GO:0000105">
    <property type="term" value="P:L-histidine biosynthetic process"/>
    <property type="evidence" value="ECO:0007669"/>
    <property type="project" value="UniProtKB-KW"/>
</dbReference>
<dbReference type="Proteomes" id="UP000297706">
    <property type="component" value="Unassembled WGS sequence"/>
</dbReference>
<gene>
    <name evidence="6" type="ORF">C3Y98_01905</name>
</gene>
<dbReference type="PANTHER" id="PTHR43090">
    <property type="entry name" value="1-(5-PHOSPHORIBOSYL)-5-[(5-PHOSPHORIBOSYLAMINO)METHYLIDENEAMINO] IMIDAZOLE-4-CARBOXAMIDE ISOMERASE"/>
    <property type="match status" value="1"/>
</dbReference>
<keyword evidence="7" id="KW-1185">Reference proteome</keyword>
<reference evidence="6 7" key="1">
    <citation type="submission" date="2018-02" db="EMBL/GenBank/DDBJ databases">
        <title>A novel lanthanide dependent methylotroph, Methylotenera sp. La3113.</title>
        <authorList>
            <person name="Lv H."/>
            <person name="Tani A."/>
        </authorList>
    </citation>
    <scope>NUCLEOTIDE SEQUENCE [LARGE SCALE GENOMIC DNA]</scope>
    <source>
        <strain evidence="6 7">La3113</strain>
    </source>
</reference>
<dbReference type="InterPro" id="IPR011060">
    <property type="entry name" value="RibuloseP-bd_barrel"/>
</dbReference>
<evidence type="ECO:0000256" key="3">
    <source>
        <dbReference type="ARBA" id="ARBA00023102"/>
    </source>
</evidence>
<dbReference type="InterPro" id="IPR013785">
    <property type="entry name" value="Aldolase_TIM"/>
</dbReference>
<proteinExistence type="inferred from homology"/>
<dbReference type="GO" id="GO:0000162">
    <property type="term" value="P:L-tryptophan biosynthetic process"/>
    <property type="evidence" value="ECO:0007669"/>
    <property type="project" value="TreeGrafter"/>
</dbReference>
<dbReference type="Gene3D" id="3.20.20.70">
    <property type="entry name" value="Aldolase class I"/>
    <property type="match status" value="1"/>
</dbReference>
<dbReference type="GO" id="GO:0003949">
    <property type="term" value="F:1-(5-phosphoribosyl)-5-[(5-phosphoribosylamino)methylideneamino]imidazole-4-carboxamide isomerase activity"/>
    <property type="evidence" value="ECO:0007669"/>
    <property type="project" value="InterPro"/>
</dbReference>
<keyword evidence="3 5" id="KW-0368">Histidine biosynthesis</keyword>
<dbReference type="OrthoDB" id="8535539at2"/>
<keyword evidence="2 5" id="KW-0028">Amino-acid biosynthesis</keyword>
<evidence type="ECO:0000256" key="5">
    <source>
        <dbReference type="RuleBase" id="RU003657"/>
    </source>
</evidence>
<evidence type="ECO:0000313" key="6">
    <source>
        <dbReference type="EMBL" id="TFW73128.1"/>
    </source>
</evidence>
<dbReference type="RefSeq" id="WP_135276439.1">
    <property type="nucleotide sequence ID" value="NZ_PQVH01000002.1"/>
</dbReference>
<dbReference type="EMBL" id="PQVH01000002">
    <property type="protein sequence ID" value="TFW73128.1"/>
    <property type="molecule type" value="Genomic_DNA"/>
</dbReference>
<accession>A0A4Y9VUV7</accession>
<dbReference type="InterPro" id="IPR006062">
    <property type="entry name" value="His_biosynth"/>
</dbReference>
<comment type="similarity">
    <text evidence="1 5">Belongs to the HisA/HisF family.</text>
</comment>
<dbReference type="AlphaFoldDB" id="A0A4Y9VUV7"/>
<organism evidence="6 7">
    <name type="scientific">Methylotenera oryzisoli</name>
    <dbReference type="NCBI Taxonomy" id="2080758"/>
    <lineage>
        <taxon>Bacteria</taxon>
        <taxon>Pseudomonadati</taxon>
        <taxon>Pseudomonadota</taxon>
        <taxon>Betaproteobacteria</taxon>
        <taxon>Nitrosomonadales</taxon>
        <taxon>Methylophilaceae</taxon>
        <taxon>Methylotenera</taxon>
    </lineage>
</organism>
<evidence type="ECO:0000313" key="7">
    <source>
        <dbReference type="Proteomes" id="UP000297706"/>
    </source>
</evidence>
<protein>
    <submittedName>
        <fullName evidence="6">Nickel transporter</fullName>
    </submittedName>
</protein>
<evidence type="ECO:0000256" key="1">
    <source>
        <dbReference type="ARBA" id="ARBA00009667"/>
    </source>
</evidence>
<comment type="pathway">
    <text evidence="4">Amino-acid biosynthesis.</text>
</comment>
<dbReference type="InterPro" id="IPR044524">
    <property type="entry name" value="Isoase_HisA-like"/>
</dbReference>
<dbReference type="GO" id="GO:0005737">
    <property type="term" value="C:cytoplasm"/>
    <property type="evidence" value="ECO:0007669"/>
    <property type="project" value="TreeGrafter"/>
</dbReference>
<dbReference type="SUPFAM" id="SSF51366">
    <property type="entry name" value="Ribulose-phoshate binding barrel"/>
    <property type="match status" value="1"/>
</dbReference>
<name>A0A4Y9VUV7_9PROT</name>
<evidence type="ECO:0000256" key="4">
    <source>
        <dbReference type="ARBA" id="ARBA00029440"/>
    </source>
</evidence>